<gene>
    <name evidence="1" type="ORF">CXG46_00130</name>
</gene>
<evidence type="ECO:0000313" key="1">
    <source>
        <dbReference type="EMBL" id="PKH44015.1"/>
    </source>
</evidence>
<dbReference type="RefSeq" id="WP_091195635.1">
    <property type="nucleotide sequence ID" value="NZ_FOKC01000002.1"/>
</dbReference>
<reference evidence="1 2" key="1">
    <citation type="submission" date="2017-12" db="EMBL/GenBank/DDBJ databases">
        <title>Pharmacopeia of the Arctic Ocean.</title>
        <authorList>
            <person name="Collins E."/>
            <person name="Ducluzeau A.-L."/>
        </authorList>
    </citation>
    <scope>NUCLEOTIDE SEQUENCE [LARGE SCALE GENOMIC DNA]</scope>
    <source>
        <strain evidence="1 2">DSM 23325</strain>
    </source>
</reference>
<dbReference type="Proteomes" id="UP000233565">
    <property type="component" value="Unassembled WGS sequence"/>
</dbReference>
<sequence>MERGVDTWWDHLLDVLRTVGEVSERDPHGLTVVLGREGSSTAVVEIVMTPREWKDMTGIGGWSMSAGAEHVRQLVLDQPSNKRYLVYGLYVLRPCESPEIPLNPLFAQLAELAEQYPGGVPGAAWVAHGRERN</sequence>
<organism evidence="1 2">
    <name type="scientific">Nocardioides alpinus</name>
    <dbReference type="NCBI Taxonomy" id="748909"/>
    <lineage>
        <taxon>Bacteria</taxon>
        <taxon>Bacillati</taxon>
        <taxon>Actinomycetota</taxon>
        <taxon>Actinomycetes</taxon>
        <taxon>Propionibacteriales</taxon>
        <taxon>Nocardioidaceae</taxon>
        <taxon>Nocardioides</taxon>
    </lineage>
</organism>
<evidence type="ECO:0008006" key="3">
    <source>
        <dbReference type="Google" id="ProtNLM"/>
    </source>
</evidence>
<dbReference type="EMBL" id="PJBV01000010">
    <property type="protein sequence ID" value="PKH44015.1"/>
    <property type="molecule type" value="Genomic_DNA"/>
</dbReference>
<keyword evidence="2" id="KW-1185">Reference proteome</keyword>
<comment type="caution">
    <text evidence="1">The sequence shown here is derived from an EMBL/GenBank/DDBJ whole genome shotgun (WGS) entry which is preliminary data.</text>
</comment>
<name>A0ABX4R1J7_9ACTN</name>
<protein>
    <recommendedName>
        <fullName evidence="3">Immunity protein Imm1</fullName>
    </recommendedName>
</protein>
<evidence type="ECO:0000313" key="2">
    <source>
        <dbReference type="Proteomes" id="UP000233565"/>
    </source>
</evidence>
<proteinExistence type="predicted"/>
<accession>A0ABX4R1J7</accession>